<comment type="caution">
    <text evidence="2">The sequence shown here is derived from an EMBL/GenBank/DDBJ whole genome shotgun (WGS) entry which is preliminary data.</text>
</comment>
<dbReference type="EMBL" id="JBHSGN010000135">
    <property type="protein sequence ID" value="MFC4676395.1"/>
    <property type="molecule type" value="Genomic_DNA"/>
</dbReference>
<dbReference type="Proteomes" id="UP001596023">
    <property type="component" value="Unassembled WGS sequence"/>
</dbReference>
<organism evidence="2 3">
    <name type="scientific">Dysgonomonas termitidis</name>
    <dbReference type="NCBI Taxonomy" id="1516126"/>
    <lineage>
        <taxon>Bacteria</taxon>
        <taxon>Pseudomonadati</taxon>
        <taxon>Bacteroidota</taxon>
        <taxon>Bacteroidia</taxon>
        <taxon>Bacteroidales</taxon>
        <taxon>Dysgonomonadaceae</taxon>
        <taxon>Dysgonomonas</taxon>
    </lineage>
</organism>
<evidence type="ECO:0000313" key="3">
    <source>
        <dbReference type="Proteomes" id="UP001596023"/>
    </source>
</evidence>
<keyword evidence="3" id="KW-1185">Reference proteome</keyword>
<proteinExistence type="predicted"/>
<evidence type="ECO:0000313" key="2">
    <source>
        <dbReference type="EMBL" id="MFC4676395.1"/>
    </source>
</evidence>
<sequence>MSPAGADFQSVSFDREKMFATQHTDGTSAPARAGLLSSESLYTLCHVERSETSPKSKEILRSTQDGSRE</sequence>
<gene>
    <name evidence="2" type="ORF">ACFO6W_22185</name>
</gene>
<accession>A0ABV9L1U3</accession>
<protein>
    <submittedName>
        <fullName evidence="2">Uncharacterized protein</fullName>
    </submittedName>
</protein>
<evidence type="ECO:0000256" key="1">
    <source>
        <dbReference type="SAM" id="MobiDB-lite"/>
    </source>
</evidence>
<reference evidence="3" key="1">
    <citation type="journal article" date="2019" name="Int. J. Syst. Evol. Microbiol.">
        <title>The Global Catalogue of Microorganisms (GCM) 10K type strain sequencing project: providing services to taxonomists for standard genome sequencing and annotation.</title>
        <authorList>
            <consortium name="The Broad Institute Genomics Platform"/>
            <consortium name="The Broad Institute Genome Sequencing Center for Infectious Disease"/>
            <person name="Wu L."/>
            <person name="Ma J."/>
        </authorList>
    </citation>
    <scope>NUCLEOTIDE SEQUENCE [LARGE SCALE GENOMIC DNA]</scope>
    <source>
        <strain evidence="3">CCUG 66188</strain>
    </source>
</reference>
<name>A0ABV9L1U3_9BACT</name>
<feature type="region of interest" description="Disordered" evidence="1">
    <location>
        <begin position="47"/>
        <end position="69"/>
    </location>
</feature>
<dbReference type="RefSeq" id="WP_380000593.1">
    <property type="nucleotide sequence ID" value="NZ_JBHSGN010000135.1"/>
</dbReference>